<organism evidence="1 2">
    <name type="scientific">Paralvinella palmiformis</name>
    <dbReference type="NCBI Taxonomy" id="53620"/>
    <lineage>
        <taxon>Eukaryota</taxon>
        <taxon>Metazoa</taxon>
        <taxon>Spiralia</taxon>
        <taxon>Lophotrochozoa</taxon>
        <taxon>Annelida</taxon>
        <taxon>Polychaeta</taxon>
        <taxon>Sedentaria</taxon>
        <taxon>Canalipalpata</taxon>
        <taxon>Terebellida</taxon>
        <taxon>Terebelliformia</taxon>
        <taxon>Alvinellidae</taxon>
        <taxon>Paralvinella</taxon>
    </lineage>
</organism>
<reference evidence="1" key="1">
    <citation type="journal article" date="2023" name="Mol. Biol. Evol.">
        <title>Third-Generation Sequencing Reveals the Adaptive Role of the Epigenome in Three Deep-Sea Polychaetes.</title>
        <authorList>
            <person name="Perez M."/>
            <person name="Aroh O."/>
            <person name="Sun Y."/>
            <person name="Lan Y."/>
            <person name="Juniper S.K."/>
            <person name="Young C.R."/>
            <person name="Angers B."/>
            <person name="Qian P.Y."/>
        </authorList>
    </citation>
    <scope>NUCLEOTIDE SEQUENCE</scope>
    <source>
        <strain evidence="1">P08H-3</strain>
    </source>
</reference>
<proteinExistence type="predicted"/>
<gene>
    <name evidence="1" type="ORF">LSH36_144g05023</name>
</gene>
<protein>
    <submittedName>
        <fullName evidence="1">Uncharacterized protein</fullName>
    </submittedName>
</protein>
<accession>A0AAD9JVE5</accession>
<comment type="caution">
    <text evidence="1">The sequence shown here is derived from an EMBL/GenBank/DDBJ whole genome shotgun (WGS) entry which is preliminary data.</text>
</comment>
<dbReference type="Proteomes" id="UP001208570">
    <property type="component" value="Unassembled WGS sequence"/>
</dbReference>
<evidence type="ECO:0000313" key="2">
    <source>
        <dbReference type="Proteomes" id="UP001208570"/>
    </source>
</evidence>
<dbReference type="EMBL" id="JAODUP010000144">
    <property type="protein sequence ID" value="KAK2159887.1"/>
    <property type="molecule type" value="Genomic_DNA"/>
</dbReference>
<dbReference type="AlphaFoldDB" id="A0AAD9JVE5"/>
<name>A0AAD9JVE5_9ANNE</name>
<sequence>MVNTVNLKFVKKRWQAPSLNVATKTWLNLELKSCCYSILHVGLSILNLCNHNFFLSHLDFAIHTLHNVPFGLICTFMYSDIATQPGYVVRDQKMIYLLSQMM</sequence>
<keyword evidence="2" id="KW-1185">Reference proteome</keyword>
<evidence type="ECO:0000313" key="1">
    <source>
        <dbReference type="EMBL" id="KAK2159887.1"/>
    </source>
</evidence>